<feature type="binding site" evidence="7 9">
    <location>
        <begin position="123"/>
        <end position="125"/>
    </location>
    <ligand>
        <name>NAD(+)</name>
        <dbReference type="ChEBI" id="CHEBI:57540"/>
    </ligand>
</feature>
<dbReference type="EC" id="1.1.1.27" evidence="3 7"/>
<comment type="catalytic activity">
    <reaction evidence="6 7">
        <text>(S)-lactate + NAD(+) = pyruvate + NADH + H(+)</text>
        <dbReference type="Rhea" id="RHEA:23444"/>
        <dbReference type="ChEBI" id="CHEBI:15361"/>
        <dbReference type="ChEBI" id="CHEBI:15378"/>
        <dbReference type="ChEBI" id="CHEBI:16651"/>
        <dbReference type="ChEBI" id="CHEBI:57540"/>
        <dbReference type="ChEBI" id="CHEBI:57945"/>
        <dbReference type="EC" id="1.1.1.27"/>
    </reaction>
</comment>
<sequence>MKKQIINNRKAAIIGCGFVGSASAFSLMQSGLFSELVLIDANQDKAEGEALDIAHGIPFARQMKIYAGGYDDIMDAAVIIVTAGANQKPDETRLDLVHKNVGIFKSIIPEIAKREYQGILLIVSNPVDVLTYTALKLSGMPENRVIGSGTVLDTARLKYLLGEHLSVDSRSVHAFIIGEHGDSEIAVFSSANVSGIPLNRFCEMRGHFNHEAATRRIAEEVKNSAYEIIAKKHATYYGIAMSVKRICEAIVRDEKSILPVSGMMHGEHGITDVALSMPSIVGKDGIETQVPISISETEEASLKESADTLKKVIAGLHL</sequence>
<dbReference type="Pfam" id="PF02866">
    <property type="entry name" value="Ldh_1_C"/>
    <property type="match status" value="1"/>
</dbReference>
<dbReference type="CDD" id="cd05292">
    <property type="entry name" value="LDH_2"/>
    <property type="match status" value="1"/>
</dbReference>
<dbReference type="NCBIfam" id="TIGR01771">
    <property type="entry name" value="L-LDH-NAD"/>
    <property type="match status" value="1"/>
</dbReference>
<feature type="binding site" evidence="9">
    <location>
        <position position="100"/>
    </location>
    <ligand>
        <name>NAD(+)</name>
        <dbReference type="ChEBI" id="CHEBI:57540"/>
    </ligand>
</feature>
<reference evidence="12" key="1">
    <citation type="journal article" date="2021" name="PeerJ">
        <title>Extensive microbial diversity within the chicken gut microbiome revealed by metagenomics and culture.</title>
        <authorList>
            <person name="Gilroy R."/>
            <person name="Ravi A."/>
            <person name="Getino M."/>
            <person name="Pursley I."/>
            <person name="Horton D.L."/>
            <person name="Alikhan N.F."/>
            <person name="Baker D."/>
            <person name="Gharbi K."/>
            <person name="Hall N."/>
            <person name="Watson M."/>
            <person name="Adriaenssens E.M."/>
            <person name="Foster-Nyarko E."/>
            <person name="Jarju S."/>
            <person name="Secka A."/>
            <person name="Antonio M."/>
            <person name="Oren A."/>
            <person name="Chaudhuri R.R."/>
            <person name="La Ragione R."/>
            <person name="Hildebrand F."/>
            <person name="Pallen M.J."/>
        </authorList>
    </citation>
    <scope>NUCLEOTIDE SEQUENCE</scope>
    <source>
        <strain evidence="12">CHK179-7159</strain>
    </source>
</reference>
<dbReference type="SUPFAM" id="SSF51735">
    <property type="entry name" value="NAD(P)-binding Rossmann-fold domains"/>
    <property type="match status" value="1"/>
</dbReference>
<comment type="subunit">
    <text evidence="7">Homotetramer.</text>
</comment>
<comment type="similarity">
    <text evidence="2 7">Belongs to the LDH/MDH superfamily. LDH family.</text>
</comment>
<dbReference type="GO" id="GO:0005737">
    <property type="term" value="C:cytoplasm"/>
    <property type="evidence" value="ECO:0007669"/>
    <property type="project" value="UniProtKB-SubCell"/>
</dbReference>
<evidence type="ECO:0000256" key="9">
    <source>
        <dbReference type="PIRSR" id="PIRSR000102-3"/>
    </source>
</evidence>
<dbReference type="EMBL" id="DWYY01000199">
    <property type="protein sequence ID" value="HJA94744.1"/>
    <property type="molecule type" value="Genomic_DNA"/>
</dbReference>
<feature type="binding site" evidence="7 9">
    <location>
        <position position="40"/>
    </location>
    <ligand>
        <name>NAD(+)</name>
        <dbReference type="ChEBI" id="CHEBI:57540"/>
    </ligand>
</feature>
<evidence type="ECO:0000259" key="11">
    <source>
        <dbReference type="Pfam" id="PF02866"/>
    </source>
</evidence>
<feature type="binding site" evidence="7">
    <location>
        <position position="45"/>
    </location>
    <ligand>
        <name>NAD(+)</name>
        <dbReference type="ChEBI" id="CHEBI:57540"/>
    </ligand>
</feature>
<feature type="domain" description="Lactate/malate dehydrogenase N-terminal" evidence="10">
    <location>
        <begin position="10"/>
        <end position="147"/>
    </location>
</feature>
<organism evidence="12 13">
    <name type="scientific">Candidatus Eisenbergiella merdipullorum</name>
    <dbReference type="NCBI Taxonomy" id="2838553"/>
    <lineage>
        <taxon>Bacteria</taxon>
        <taxon>Bacillati</taxon>
        <taxon>Bacillota</taxon>
        <taxon>Clostridia</taxon>
        <taxon>Lachnospirales</taxon>
        <taxon>Lachnospiraceae</taxon>
        <taxon>Eisenbergiella</taxon>
    </lineage>
</organism>
<dbReference type="Proteomes" id="UP000886858">
    <property type="component" value="Unassembled WGS sequence"/>
</dbReference>
<feature type="binding site" evidence="7">
    <location>
        <begin position="125"/>
        <end position="128"/>
    </location>
    <ligand>
        <name>substrate</name>
    </ligand>
</feature>
<dbReference type="AlphaFoldDB" id="A0A9D2IAU8"/>
<dbReference type="InterPro" id="IPR022383">
    <property type="entry name" value="Lactate/malate_DH_C"/>
</dbReference>
<comment type="caution">
    <text evidence="12">The sequence shown here is derived from an EMBL/GenBank/DDBJ whole genome shotgun (WGS) entry which is preliminary data.</text>
</comment>
<evidence type="ECO:0000259" key="10">
    <source>
        <dbReference type="Pfam" id="PF00056"/>
    </source>
</evidence>
<comment type="function">
    <text evidence="7">Catalyzes the conversion of lactate to pyruvate.</text>
</comment>
<dbReference type="GO" id="GO:0006089">
    <property type="term" value="P:lactate metabolic process"/>
    <property type="evidence" value="ECO:0007669"/>
    <property type="project" value="TreeGrafter"/>
</dbReference>
<evidence type="ECO:0000256" key="1">
    <source>
        <dbReference type="ARBA" id="ARBA00004843"/>
    </source>
</evidence>
<feature type="active site" description="Proton acceptor" evidence="7 8">
    <location>
        <position position="180"/>
    </location>
</feature>
<keyword evidence="7" id="KW-0963">Cytoplasm</keyword>
<evidence type="ECO:0000256" key="6">
    <source>
        <dbReference type="ARBA" id="ARBA00049258"/>
    </source>
</evidence>
<keyword evidence="4 7" id="KW-0560">Oxidoreductase</keyword>
<dbReference type="NCBIfam" id="NF000824">
    <property type="entry name" value="PRK00066.1"/>
    <property type="match status" value="1"/>
</dbReference>
<name>A0A9D2IAU8_9FIRM</name>
<dbReference type="PIRSF" id="PIRSF000102">
    <property type="entry name" value="Lac_mal_DH"/>
    <property type="match status" value="1"/>
</dbReference>
<feature type="modified residue" description="Phosphotyrosine" evidence="7">
    <location>
        <position position="226"/>
    </location>
</feature>
<evidence type="ECO:0000313" key="13">
    <source>
        <dbReference type="Proteomes" id="UP000886858"/>
    </source>
</evidence>
<reference evidence="12" key="2">
    <citation type="submission" date="2021-04" db="EMBL/GenBank/DDBJ databases">
        <authorList>
            <person name="Gilroy R."/>
        </authorList>
    </citation>
    <scope>NUCLEOTIDE SEQUENCE</scope>
    <source>
        <strain evidence="12">CHK179-7159</strain>
    </source>
</reference>
<comment type="pathway">
    <text evidence="1 7">Fermentation; pyruvate fermentation to lactate; (S)-lactate from pyruvate: step 1/1.</text>
</comment>
<feature type="binding site" evidence="7">
    <location>
        <position position="148"/>
    </location>
    <ligand>
        <name>NAD(+)</name>
        <dbReference type="ChEBI" id="CHEBI:57540"/>
    </ligand>
</feature>
<dbReference type="GO" id="GO:0006096">
    <property type="term" value="P:glycolytic process"/>
    <property type="evidence" value="ECO:0007669"/>
    <property type="project" value="UniProtKB-UniRule"/>
</dbReference>
<dbReference type="HAMAP" id="MF_00488">
    <property type="entry name" value="Lactate_dehydrog"/>
    <property type="match status" value="1"/>
</dbReference>
<comment type="subcellular location">
    <subcellularLocation>
        <location evidence="7">Cytoplasm</location>
    </subcellularLocation>
</comment>
<evidence type="ECO:0000256" key="2">
    <source>
        <dbReference type="ARBA" id="ARBA00006054"/>
    </source>
</evidence>
<feature type="binding site" evidence="7">
    <location>
        <begin position="84"/>
        <end position="85"/>
    </location>
    <ligand>
        <name>NAD(+)</name>
        <dbReference type="ChEBI" id="CHEBI:57540"/>
    </ligand>
</feature>
<dbReference type="Gene3D" id="3.40.50.720">
    <property type="entry name" value="NAD(P)-binding Rossmann-like Domain"/>
    <property type="match status" value="1"/>
</dbReference>
<comment type="activity regulation">
    <text evidence="7">Allosterically activated by fructose 1,6-bisphosphate (FBP).</text>
</comment>
<dbReference type="Gene3D" id="3.90.110.10">
    <property type="entry name" value="Lactate dehydrogenase/glycoside hydrolase, family 4, C-terminal"/>
    <property type="match status" value="1"/>
</dbReference>
<evidence type="ECO:0000256" key="7">
    <source>
        <dbReference type="HAMAP-Rule" id="MF_00488"/>
    </source>
</evidence>
<dbReference type="Pfam" id="PF00056">
    <property type="entry name" value="Ldh_1_N"/>
    <property type="match status" value="1"/>
</dbReference>
<keyword evidence="7" id="KW-0021">Allosteric enzyme</keyword>
<dbReference type="InterPro" id="IPR036291">
    <property type="entry name" value="NAD(P)-bd_dom_sf"/>
</dbReference>
<feature type="domain" description="Lactate/malate dehydrogenase C-terminal" evidence="11">
    <location>
        <begin position="150"/>
        <end position="314"/>
    </location>
</feature>
<feature type="binding site" evidence="7">
    <location>
        <position position="87"/>
    </location>
    <ligand>
        <name>substrate</name>
    </ligand>
</feature>
<dbReference type="InterPro" id="IPR018177">
    <property type="entry name" value="L-lactate_DH_AS"/>
</dbReference>
<evidence type="ECO:0000256" key="3">
    <source>
        <dbReference type="ARBA" id="ARBA00012967"/>
    </source>
</evidence>
<feature type="binding site" evidence="9">
    <location>
        <begin position="15"/>
        <end position="20"/>
    </location>
    <ligand>
        <name>NAD(+)</name>
        <dbReference type="ChEBI" id="CHEBI:57540"/>
    </ligand>
</feature>
<feature type="binding site" evidence="7">
    <location>
        <position position="235"/>
    </location>
    <ligand>
        <name>substrate</name>
    </ligand>
</feature>
<feature type="binding site" evidence="7">
    <location>
        <position position="106"/>
    </location>
    <ligand>
        <name>NAD(+)</name>
        <dbReference type="ChEBI" id="CHEBI:57540"/>
    </ligand>
</feature>
<dbReference type="InterPro" id="IPR011304">
    <property type="entry name" value="L-lactate_DH"/>
</dbReference>
<feature type="binding site" evidence="7">
    <location>
        <begin position="153"/>
        <end position="156"/>
    </location>
    <ligand>
        <name>substrate</name>
    </ligand>
</feature>
<gene>
    <name evidence="7" type="primary">ldh</name>
    <name evidence="12" type="ORF">H9717_16785</name>
</gene>
<dbReference type="PANTHER" id="PTHR43128:SF16">
    <property type="entry name" value="L-LACTATE DEHYDROGENASE"/>
    <property type="match status" value="1"/>
</dbReference>
<dbReference type="InterPro" id="IPR001557">
    <property type="entry name" value="L-lactate/malate_DH"/>
</dbReference>
<evidence type="ECO:0000256" key="4">
    <source>
        <dbReference type="ARBA" id="ARBA00023002"/>
    </source>
</evidence>
<dbReference type="GO" id="GO:0004459">
    <property type="term" value="F:L-lactate dehydrogenase (NAD+) activity"/>
    <property type="evidence" value="ECO:0007669"/>
    <property type="project" value="UniProtKB-UniRule"/>
</dbReference>
<dbReference type="InterPro" id="IPR015955">
    <property type="entry name" value="Lactate_DH/Glyco_Ohase_4_C"/>
</dbReference>
<keyword evidence="7" id="KW-0597">Phosphoprotein</keyword>
<feature type="binding site" evidence="7">
    <location>
        <position position="173"/>
    </location>
    <ligand>
        <name>beta-D-fructose 1,6-bisphosphate</name>
        <dbReference type="ChEBI" id="CHEBI:32966"/>
        <note>allosteric activator</note>
    </ligand>
</feature>
<dbReference type="PROSITE" id="PS00064">
    <property type="entry name" value="L_LDH"/>
    <property type="match status" value="1"/>
</dbReference>
<dbReference type="PRINTS" id="PR00086">
    <property type="entry name" value="LLDHDRGNASE"/>
</dbReference>
<dbReference type="PANTHER" id="PTHR43128">
    <property type="entry name" value="L-2-HYDROXYCARBOXYLATE DEHYDROGENASE (NAD(P)(+))"/>
    <property type="match status" value="1"/>
</dbReference>
<dbReference type="SUPFAM" id="SSF56327">
    <property type="entry name" value="LDH C-terminal domain-like"/>
    <property type="match status" value="1"/>
</dbReference>
<proteinExistence type="inferred from homology"/>
<accession>A0A9D2IAU8</accession>
<feature type="binding site" evidence="7">
    <location>
        <position position="70"/>
    </location>
    <ligand>
        <name>NAD(+)</name>
        <dbReference type="ChEBI" id="CHEBI:57540"/>
    </ligand>
</feature>
<dbReference type="FunFam" id="3.40.50.720:FF:000018">
    <property type="entry name" value="Malate dehydrogenase"/>
    <property type="match status" value="1"/>
</dbReference>
<evidence type="ECO:0000313" key="12">
    <source>
        <dbReference type="EMBL" id="HJA94744.1"/>
    </source>
</evidence>
<dbReference type="InterPro" id="IPR001236">
    <property type="entry name" value="Lactate/malate_DH_N"/>
</dbReference>
<evidence type="ECO:0000256" key="5">
    <source>
        <dbReference type="ARBA" id="ARBA00023027"/>
    </source>
</evidence>
<feature type="binding site" evidence="7">
    <location>
        <position position="158"/>
    </location>
    <ligand>
        <name>beta-D-fructose 1,6-bisphosphate</name>
        <dbReference type="ChEBI" id="CHEBI:32966"/>
        <note>allosteric activator</note>
    </ligand>
</feature>
<evidence type="ECO:0000256" key="8">
    <source>
        <dbReference type="PIRSR" id="PIRSR000102-1"/>
    </source>
</evidence>
<keyword evidence="5 7" id="KW-0520">NAD</keyword>
<feature type="binding site" evidence="7">
    <location>
        <position position="93"/>
    </location>
    <ligand>
        <name>substrate</name>
    </ligand>
</feature>
<protein>
    <recommendedName>
        <fullName evidence="3 7">L-lactate dehydrogenase</fullName>
        <shortName evidence="7">L-LDH</shortName>
        <ecNumber evidence="3 7">1.1.1.27</ecNumber>
    </recommendedName>
</protein>
<feature type="binding site" evidence="7">
    <location>
        <position position="19"/>
    </location>
    <ligand>
        <name>NAD(+)</name>
        <dbReference type="ChEBI" id="CHEBI:57540"/>
    </ligand>
</feature>